<reference evidence="4" key="1">
    <citation type="submission" date="2024-02" db="UniProtKB">
        <authorList>
            <consortium name="WormBaseParasite"/>
        </authorList>
    </citation>
    <scope>IDENTIFICATION</scope>
</reference>
<dbReference type="PANTHER" id="PTHR33936">
    <property type="entry name" value="PROTEIN CBG17840"/>
    <property type="match status" value="1"/>
</dbReference>
<dbReference type="SMART" id="SM00355">
    <property type="entry name" value="ZnF_C2H2"/>
    <property type="match status" value="5"/>
</dbReference>
<dbReference type="PANTHER" id="PTHR33936:SF22">
    <property type="entry name" value="C2H2-TYPE DOMAIN-CONTAINING PROTEIN"/>
    <property type="match status" value="1"/>
</dbReference>
<evidence type="ECO:0000256" key="1">
    <source>
        <dbReference type="SAM" id="MobiDB-lite"/>
    </source>
</evidence>
<accession>A0AAF3J202</accession>
<keyword evidence="3" id="KW-1185">Reference proteome</keyword>
<proteinExistence type="predicted"/>
<evidence type="ECO:0000313" key="4">
    <source>
        <dbReference type="WBParaSite" id="MBELARI_LOCUS11245"/>
    </source>
</evidence>
<feature type="region of interest" description="Disordered" evidence="1">
    <location>
        <begin position="1"/>
        <end position="82"/>
    </location>
</feature>
<dbReference type="InterPro" id="IPR052797">
    <property type="entry name" value="RegFact_GeneExpr_CellDeath"/>
</dbReference>
<sequence length="1222" mass="139665">MSTRRRGATSTDDSAAATPPNEFTQRGGGRTKRGGLQSPTEPAILGSPPTVQPNPSIMAAAAKDSRRRSGRHAENETNQCPYCDYTDQHNFSMLAHVRNEHPGLKWIKKEVDPEAPRAPIVETLHVSDVAGPSSSSPQQQPPQAPRMKGRKAKVTEILPTSPSREEPAPKKRGRQPKKPEIDFMNVEDVVAEEIINTVEEEIIIPDEIDDPGSTYIMEGAEMKEDSIPIGKRRQIHALPPDDESDKKHMSHQILRSPIRGPLPRRPHDAVLLDPQVAMPNLDVSVDKNPYGGVNIGDSLQRTYMEEQILSENDEYIEEPPHLDKNLRRGAPGTYAPTYDSMMNLDVEVQIEEVEYSSGAEFDEIDVEGQHDELYEDNKHLMYRSAMGQNVPRTRPSRHNPLGDPNGRYPCYIEGCKWRGNFRSVRCTHMRNVHPDWVRPPRFVLNRIARDGTVLPANDVNARYSCFIDGCPWRGNYRASRSNHMKTQHKGWVPKRTRAANGGYVANGRYHCHVEECGWRGMSRSTRAVHMRREHPGFVNPIYTPRNIPCTDCGSSMTSHKLFVDHMVVEHKIGGIVQREFSDVRDYEDWFEAVQESFSIDFIKKMGVKNGPNYQILYLYCARSGGYCPARGYDKKLDPMGLYEPRHAKHFRRRDKCGRNCAAFLRVMHWNDGRLSIIGCVEHTGHRLGTALLRLSPIEREAMDEYLYMMEENTPLDLIIDRLREIEGLSAAGYEPRLRPVDFVRQFVMDGDERKSLNVLLNNLEFFPEDSSFGIVPPPEDQYALSVGWMDSQMKELWKEYAHKGVCLEEVRLMLGEWDLRVMLVIVLDMNQNPRIAALYISNSSDKRPLMDHITSIWSGEVATFVTDYSSEYPDLLERYFGHFSEGELDLQFAEWHLLSEWAATIDQLVMNRVDKYGIICVLRRLLRTTDSAVFDQTINELFDGLREMQLDEVAQYVDDQLDPIFLKRWSPSGRNPLTEHNNPTLEFACRMLRERFIACEQCTRIDEYVGFLIQRIREFNESELSAIYATRESDPPRELPQHYMELALEGCELGGSVVRHELDDEEGETWADFGQRANSIQGIHPRFNQIELSYDKSRIVDMEASGSGQNGAKPPGMELLYDKKNDGRMDELVEEIVEEEVVPFEQAELLNQMVQEGEFVGDDEDYSQSSGGRPEGKRQRLLNMMSALQHRLEHLADDECIELVEGSIEQVVNKLQTATPKK</sequence>
<dbReference type="InterPro" id="IPR013087">
    <property type="entry name" value="Znf_C2H2_type"/>
</dbReference>
<evidence type="ECO:0000259" key="2">
    <source>
        <dbReference type="PROSITE" id="PS00028"/>
    </source>
</evidence>
<dbReference type="WBParaSite" id="MBELARI_LOCUS11245">
    <property type="protein sequence ID" value="MBELARI_LOCUS11245"/>
    <property type="gene ID" value="MBELARI_LOCUS11245"/>
</dbReference>
<dbReference type="PROSITE" id="PS00028">
    <property type="entry name" value="ZINC_FINGER_C2H2_1"/>
    <property type="match status" value="1"/>
</dbReference>
<feature type="domain" description="C2H2-type" evidence="2">
    <location>
        <begin position="549"/>
        <end position="570"/>
    </location>
</feature>
<feature type="compositionally biased region" description="Low complexity" evidence="1">
    <location>
        <begin position="8"/>
        <end position="18"/>
    </location>
</feature>
<organism evidence="3 4">
    <name type="scientific">Mesorhabditis belari</name>
    <dbReference type="NCBI Taxonomy" id="2138241"/>
    <lineage>
        <taxon>Eukaryota</taxon>
        <taxon>Metazoa</taxon>
        <taxon>Ecdysozoa</taxon>
        <taxon>Nematoda</taxon>
        <taxon>Chromadorea</taxon>
        <taxon>Rhabditida</taxon>
        <taxon>Rhabditina</taxon>
        <taxon>Rhabditomorpha</taxon>
        <taxon>Rhabditoidea</taxon>
        <taxon>Rhabditidae</taxon>
        <taxon>Mesorhabditinae</taxon>
        <taxon>Mesorhabditis</taxon>
    </lineage>
</organism>
<feature type="region of interest" description="Disordered" evidence="1">
    <location>
        <begin position="128"/>
        <end position="180"/>
    </location>
</feature>
<name>A0AAF3J202_9BILA</name>
<evidence type="ECO:0000313" key="3">
    <source>
        <dbReference type="Proteomes" id="UP000887575"/>
    </source>
</evidence>
<dbReference type="AlphaFoldDB" id="A0AAF3J202"/>
<protein>
    <submittedName>
        <fullName evidence="4">C2H2-type domain-containing protein</fullName>
    </submittedName>
</protein>
<dbReference type="Proteomes" id="UP000887575">
    <property type="component" value="Unassembled WGS sequence"/>
</dbReference>